<feature type="domain" description="DNA replication/recombination mediator RecO N-terminal" evidence="4">
    <location>
        <begin position="1"/>
        <end position="79"/>
    </location>
</feature>
<keyword evidence="3" id="KW-0234">DNA repair</keyword>
<dbReference type="Proteomes" id="UP000034316">
    <property type="component" value="Unassembled WGS sequence"/>
</dbReference>
<dbReference type="InterPro" id="IPR012340">
    <property type="entry name" value="NA-bd_OB-fold"/>
</dbReference>
<evidence type="ECO:0000259" key="4">
    <source>
        <dbReference type="Pfam" id="PF11967"/>
    </source>
</evidence>
<evidence type="ECO:0000256" key="2">
    <source>
        <dbReference type="ARBA" id="ARBA00023172"/>
    </source>
</evidence>
<gene>
    <name evidence="5" type="ORF">UR93_C0006G0002</name>
</gene>
<dbReference type="PANTHER" id="PTHR33991:SF1">
    <property type="entry name" value="DNA REPAIR PROTEIN RECO"/>
    <property type="match status" value="1"/>
</dbReference>
<dbReference type="PANTHER" id="PTHR33991">
    <property type="entry name" value="DNA REPAIR PROTEIN RECO"/>
    <property type="match status" value="1"/>
</dbReference>
<organism evidence="5 6">
    <name type="scientific">Berkelbacteria bacterium GW2011_GWA2_35_9</name>
    <dbReference type="NCBI Taxonomy" id="1618333"/>
    <lineage>
        <taxon>Bacteria</taxon>
        <taxon>Candidatus Berkelbacteria</taxon>
    </lineage>
</organism>
<sequence>MKILRASGFVLMRKKIGEADRLATIFSKEFGKIIVLARGARKLKARNIGKLEPYYLIDFQFIRGKSFNILTNIEIVKPYAFIVSKDTKNILQLINNFTPDEQAELKVFWLLEESFKLLNKQNLNILPYFKLKFWFFEGLIDTQQLFESQNKLDQLFYQIINHNLNYYLNLIESTNNQNQINRLEKAVDLFESKLKPN</sequence>
<protein>
    <submittedName>
        <fullName evidence="5">Repair protein RecO protein</fullName>
    </submittedName>
</protein>
<reference evidence="5 6" key="1">
    <citation type="journal article" date="2015" name="Nature">
        <title>rRNA introns, odd ribosomes, and small enigmatic genomes across a large radiation of phyla.</title>
        <authorList>
            <person name="Brown C.T."/>
            <person name="Hug L.A."/>
            <person name="Thomas B.C."/>
            <person name="Sharon I."/>
            <person name="Castelle C.J."/>
            <person name="Singh A."/>
            <person name="Wilkins M.J."/>
            <person name="Williams K.H."/>
            <person name="Banfield J.F."/>
        </authorList>
    </citation>
    <scope>NUCLEOTIDE SEQUENCE [LARGE SCALE GENOMIC DNA]</scope>
</reference>
<proteinExistence type="predicted"/>
<comment type="caution">
    <text evidence="5">The sequence shown here is derived from an EMBL/GenBank/DDBJ whole genome shotgun (WGS) entry which is preliminary data.</text>
</comment>
<dbReference type="EMBL" id="LBRB01000006">
    <property type="protein sequence ID" value="KKP88869.1"/>
    <property type="molecule type" value="Genomic_DNA"/>
</dbReference>
<dbReference type="AlphaFoldDB" id="A0A0G0D3U1"/>
<dbReference type="InterPro" id="IPR003717">
    <property type="entry name" value="RecO"/>
</dbReference>
<keyword evidence="1" id="KW-0227">DNA damage</keyword>
<dbReference type="GO" id="GO:0006302">
    <property type="term" value="P:double-strand break repair"/>
    <property type="evidence" value="ECO:0007669"/>
    <property type="project" value="TreeGrafter"/>
</dbReference>
<keyword evidence="2" id="KW-0233">DNA recombination</keyword>
<evidence type="ECO:0000256" key="3">
    <source>
        <dbReference type="ARBA" id="ARBA00023204"/>
    </source>
</evidence>
<name>A0A0G0D3U1_9BACT</name>
<dbReference type="GO" id="GO:0006310">
    <property type="term" value="P:DNA recombination"/>
    <property type="evidence" value="ECO:0007669"/>
    <property type="project" value="UniProtKB-KW"/>
</dbReference>
<dbReference type="InterPro" id="IPR022572">
    <property type="entry name" value="DNA_rep/recomb_RecO_N"/>
</dbReference>
<accession>A0A0G0D3U1</accession>
<dbReference type="SUPFAM" id="SSF50249">
    <property type="entry name" value="Nucleic acid-binding proteins"/>
    <property type="match status" value="1"/>
</dbReference>
<dbReference type="Gene3D" id="2.40.50.140">
    <property type="entry name" value="Nucleic acid-binding proteins"/>
    <property type="match status" value="1"/>
</dbReference>
<evidence type="ECO:0000313" key="5">
    <source>
        <dbReference type="EMBL" id="KKP88869.1"/>
    </source>
</evidence>
<dbReference type="Pfam" id="PF11967">
    <property type="entry name" value="RecO_N"/>
    <property type="match status" value="1"/>
</dbReference>
<dbReference type="STRING" id="1618333.UR93_C0006G0002"/>
<dbReference type="GO" id="GO:0043590">
    <property type="term" value="C:bacterial nucleoid"/>
    <property type="evidence" value="ECO:0007669"/>
    <property type="project" value="TreeGrafter"/>
</dbReference>
<dbReference type="NCBIfam" id="TIGR00613">
    <property type="entry name" value="reco"/>
    <property type="match status" value="1"/>
</dbReference>
<evidence type="ECO:0000256" key="1">
    <source>
        <dbReference type="ARBA" id="ARBA00022763"/>
    </source>
</evidence>
<evidence type="ECO:0000313" key="6">
    <source>
        <dbReference type="Proteomes" id="UP000034316"/>
    </source>
</evidence>